<reference evidence="1" key="1">
    <citation type="submission" date="2022-08" db="EMBL/GenBank/DDBJ databases">
        <authorList>
            <consortium name="DOE Joint Genome Institute"/>
            <person name="Min B."/>
            <person name="Riley R."/>
            <person name="Sierra-Patev S."/>
            <person name="Naranjo-Ortiz M."/>
            <person name="Looney B."/>
            <person name="Konkel Z."/>
            <person name="Slot J.C."/>
            <person name="Sakamoto Y."/>
            <person name="Steenwyk J.L."/>
            <person name="Rokas A."/>
            <person name="Carro J."/>
            <person name="Camarero S."/>
            <person name="Ferreira P."/>
            <person name="Molpeceres G."/>
            <person name="Ruiz-Duenas F.J."/>
            <person name="Serrano A."/>
            <person name="Henrissat B."/>
            <person name="Drula E."/>
            <person name="Hughes K.W."/>
            <person name="Mata J.L."/>
            <person name="Ishikawa N.K."/>
            <person name="Vargas-Isla R."/>
            <person name="Ushijima S."/>
            <person name="Smith C.A."/>
            <person name="Ahrendt S."/>
            <person name="Andreopoulos W."/>
            <person name="He G."/>
            <person name="Labutti K."/>
            <person name="Lipzen A."/>
            <person name="Ng V."/>
            <person name="Sandor L."/>
            <person name="Barry K."/>
            <person name="Martinez A.T."/>
            <person name="Xiao Y."/>
            <person name="Gibbons J.G."/>
            <person name="Terashima K."/>
            <person name="Hibbett D.S."/>
            <person name="Grigoriev I.V."/>
        </authorList>
    </citation>
    <scope>NUCLEOTIDE SEQUENCE</scope>
    <source>
        <strain evidence="1">TFB10827</strain>
    </source>
</reference>
<proteinExistence type="predicted"/>
<dbReference type="Proteomes" id="UP001163828">
    <property type="component" value="Unassembled WGS sequence"/>
</dbReference>
<accession>A0ABQ8Q9I0</accession>
<comment type="caution">
    <text evidence="1">The sequence shown here is derived from an EMBL/GenBank/DDBJ whole genome shotgun (WGS) entry which is preliminary data.</text>
</comment>
<gene>
    <name evidence="1" type="ORF">F5050DRAFT_1769707</name>
</gene>
<evidence type="ECO:0000313" key="2">
    <source>
        <dbReference type="Proteomes" id="UP001163828"/>
    </source>
</evidence>
<sequence length="87" mass="9839">MFSLIRVTPKPSSPSLIVIIFVRAVSDVLAGTQSCSTQQRNPMNSVVQMRRSDTALEDSNSERRECEYLSYGHPSCRSTLYNEDHML</sequence>
<keyword evidence="2" id="KW-1185">Reference proteome</keyword>
<organism evidence="1 2">
    <name type="scientific">Lentinula boryana</name>
    <dbReference type="NCBI Taxonomy" id="40481"/>
    <lineage>
        <taxon>Eukaryota</taxon>
        <taxon>Fungi</taxon>
        <taxon>Dikarya</taxon>
        <taxon>Basidiomycota</taxon>
        <taxon>Agaricomycotina</taxon>
        <taxon>Agaricomycetes</taxon>
        <taxon>Agaricomycetidae</taxon>
        <taxon>Agaricales</taxon>
        <taxon>Marasmiineae</taxon>
        <taxon>Omphalotaceae</taxon>
        <taxon>Lentinula</taxon>
    </lineage>
</organism>
<dbReference type="EMBL" id="MU790669">
    <property type="protein sequence ID" value="KAJ3995109.1"/>
    <property type="molecule type" value="Genomic_DNA"/>
</dbReference>
<evidence type="ECO:0000313" key="1">
    <source>
        <dbReference type="EMBL" id="KAJ3995109.1"/>
    </source>
</evidence>
<protein>
    <recommendedName>
        <fullName evidence="3">Secreted protein</fullName>
    </recommendedName>
</protein>
<evidence type="ECO:0008006" key="3">
    <source>
        <dbReference type="Google" id="ProtNLM"/>
    </source>
</evidence>
<name>A0ABQ8Q9I0_9AGAR</name>